<dbReference type="InParanoid" id="Q2GTY5"/>
<proteinExistence type="predicted"/>
<protein>
    <submittedName>
        <fullName evidence="1">Uncharacterized protein</fullName>
    </submittedName>
</protein>
<dbReference type="VEuPathDB" id="FungiDB:CHGG_08569"/>
<gene>
    <name evidence="1" type="ORF">CHGG_08569</name>
</gene>
<dbReference type="HOGENOM" id="CLU_2527254_0_0_1"/>
<evidence type="ECO:0000313" key="1">
    <source>
        <dbReference type="EMBL" id="EAQ84555.1"/>
    </source>
</evidence>
<dbReference type="GeneID" id="4395471"/>
<dbReference type="OrthoDB" id="10562375at2759"/>
<evidence type="ECO:0000313" key="2">
    <source>
        <dbReference type="Proteomes" id="UP000001056"/>
    </source>
</evidence>
<accession>Q2GTY5</accession>
<name>Q2GTY5_CHAGB</name>
<dbReference type="Proteomes" id="UP000001056">
    <property type="component" value="Unassembled WGS sequence"/>
</dbReference>
<dbReference type="AlphaFoldDB" id="Q2GTY5"/>
<reference evidence="2" key="1">
    <citation type="journal article" date="2015" name="Genome Announc.">
        <title>Draft genome sequence of the cellulolytic fungus Chaetomium globosum.</title>
        <authorList>
            <person name="Cuomo C.A."/>
            <person name="Untereiner W.A."/>
            <person name="Ma L.-J."/>
            <person name="Grabherr M."/>
            <person name="Birren B.W."/>
        </authorList>
    </citation>
    <scope>NUCLEOTIDE SEQUENCE [LARGE SCALE GENOMIC DNA]</scope>
    <source>
        <strain evidence="2">ATCC 6205 / CBS 148.51 / DSM 1962 / NBRC 6347 / NRRL 1970</strain>
    </source>
</reference>
<dbReference type="EMBL" id="CH408034">
    <property type="protein sequence ID" value="EAQ84555.1"/>
    <property type="molecule type" value="Genomic_DNA"/>
</dbReference>
<organism evidence="1 2">
    <name type="scientific">Chaetomium globosum (strain ATCC 6205 / CBS 148.51 / DSM 1962 / NBRC 6347 / NRRL 1970)</name>
    <name type="common">Soil fungus</name>
    <dbReference type="NCBI Taxonomy" id="306901"/>
    <lineage>
        <taxon>Eukaryota</taxon>
        <taxon>Fungi</taxon>
        <taxon>Dikarya</taxon>
        <taxon>Ascomycota</taxon>
        <taxon>Pezizomycotina</taxon>
        <taxon>Sordariomycetes</taxon>
        <taxon>Sordariomycetidae</taxon>
        <taxon>Sordariales</taxon>
        <taxon>Chaetomiaceae</taxon>
        <taxon>Chaetomium</taxon>
    </lineage>
</organism>
<keyword evidence="2" id="KW-1185">Reference proteome</keyword>
<sequence length="84" mass="8648">MFPSSTSGTAGTGGHCKVQGAEGIGRAAVHEYLNGPPSVADRLISGVPVADIAALVKAREAATQDMLAAWQGKWDKASRVDVNQ</sequence>
<dbReference type="RefSeq" id="XP_001226496.1">
    <property type="nucleotide sequence ID" value="XM_001226495.1"/>
</dbReference>